<comment type="function">
    <text evidence="1">Putative transcription activator involved in regulating light control of development.</text>
</comment>
<dbReference type="PANTHER" id="PTHR31669:SF299">
    <property type="entry name" value="PROTEIN FAR1-RELATED SEQUENCE"/>
    <property type="match status" value="1"/>
</dbReference>
<keyword evidence="1" id="KW-0862">Zinc</keyword>
<comment type="similarity">
    <text evidence="1">Belongs to the FHY3/FAR1 family.</text>
</comment>
<organism evidence="2 3">
    <name type="scientific">Phoenix dactylifera</name>
    <name type="common">Date palm</name>
    <dbReference type="NCBI Taxonomy" id="42345"/>
    <lineage>
        <taxon>Eukaryota</taxon>
        <taxon>Viridiplantae</taxon>
        <taxon>Streptophyta</taxon>
        <taxon>Embryophyta</taxon>
        <taxon>Tracheophyta</taxon>
        <taxon>Spermatophyta</taxon>
        <taxon>Magnoliopsida</taxon>
        <taxon>Liliopsida</taxon>
        <taxon>Arecaceae</taxon>
        <taxon>Coryphoideae</taxon>
        <taxon>Phoeniceae</taxon>
        <taxon>Phoenix</taxon>
    </lineage>
</organism>
<keyword evidence="1" id="KW-0863">Zinc-finger</keyword>
<evidence type="ECO:0000256" key="1">
    <source>
        <dbReference type="RuleBase" id="RU367018"/>
    </source>
</evidence>
<evidence type="ECO:0000313" key="3">
    <source>
        <dbReference type="RefSeq" id="XP_026656773.1"/>
    </source>
</evidence>
<dbReference type="PANTHER" id="PTHR31669">
    <property type="entry name" value="PROTEIN FAR1-RELATED SEQUENCE 10-RELATED"/>
    <property type="match status" value="1"/>
</dbReference>
<comment type="subcellular location">
    <subcellularLocation>
        <location evidence="1">Nucleus</location>
    </subcellularLocation>
</comment>
<name>A0A8B8IZR4_PHODC</name>
<dbReference type="AlphaFoldDB" id="A0A8B8IZR4"/>
<dbReference type="GO" id="GO:0008270">
    <property type="term" value="F:zinc ion binding"/>
    <property type="evidence" value="ECO:0007669"/>
    <property type="project" value="UniProtKB-UniRule"/>
</dbReference>
<evidence type="ECO:0000313" key="2">
    <source>
        <dbReference type="Proteomes" id="UP000228380"/>
    </source>
</evidence>
<dbReference type="InterPro" id="IPR031052">
    <property type="entry name" value="FHY3/FAR1"/>
</dbReference>
<keyword evidence="2" id="KW-1185">Reference proteome</keyword>
<protein>
    <recommendedName>
        <fullName evidence="1">Protein FAR1-RELATED SEQUENCE</fullName>
    </recommendedName>
</protein>
<proteinExistence type="inferred from homology"/>
<reference evidence="3" key="1">
    <citation type="submission" date="2025-08" db="UniProtKB">
        <authorList>
            <consortium name="RefSeq"/>
        </authorList>
    </citation>
    <scope>IDENTIFICATION</scope>
    <source>
        <tissue evidence="3">Young leaves</tissue>
    </source>
</reference>
<accession>A0A8B8IZR4</accession>
<keyword evidence="1" id="KW-0479">Metal-binding</keyword>
<dbReference type="GeneID" id="103696635"/>
<keyword evidence="1" id="KW-0539">Nucleus</keyword>
<dbReference type="RefSeq" id="XP_026656773.1">
    <property type="nucleotide sequence ID" value="XM_026800972.1"/>
</dbReference>
<dbReference type="GO" id="GO:0006355">
    <property type="term" value="P:regulation of DNA-templated transcription"/>
    <property type="evidence" value="ECO:0007669"/>
    <property type="project" value="UniProtKB-UniRule"/>
</dbReference>
<gene>
    <name evidence="3" type="primary">LOC103696635</name>
</gene>
<dbReference type="OrthoDB" id="644714at2759"/>
<dbReference type="Proteomes" id="UP000228380">
    <property type="component" value="Unplaced"/>
</dbReference>
<dbReference type="GO" id="GO:0005634">
    <property type="term" value="C:nucleus"/>
    <property type="evidence" value="ECO:0007669"/>
    <property type="project" value="UniProtKB-SubCell"/>
</dbReference>
<sequence>MAKALASQWLETKHRLCIWHMYQNAGKKLNGVFGRYSSFAKDFSSCVYDHDDEDDFLHRQFEIKEKWAFVYGSKIFCADMSTTQRSESMNSRLVDDRRFEELRADFKATQSRPTLEYPVEILKHAASVYTPAVFKLFSHELWLTWDCELHKDGENGSVVLSIQNFKRVPNQYILKRWSKDAKDGSAMNICVGKYDQNGDVGSRYRALLKLYSNLAARAAVTNESFGIALDAHESTLNKVEASLKNLSIEESTFGGTRFKSKAHLSNDSVQPTSCEGKKIKGIKLKGRQACGGTSHRIKGALERATRKRKPQTQGPSNIQLLTQQNFYGANLNTRGFTETLNLIQAQLPKIREQRNDEDAG</sequence>
<dbReference type="KEGG" id="pda:103696635"/>